<keyword evidence="6" id="KW-0670">Pyruvate</keyword>
<dbReference type="Pfam" id="PF01661">
    <property type="entry name" value="Macro"/>
    <property type="match status" value="1"/>
</dbReference>
<gene>
    <name evidence="6" type="ORF">SAMN05444580_11817</name>
</gene>
<dbReference type="CDD" id="cd01448">
    <property type="entry name" value="TST_Repeat_1"/>
    <property type="match status" value="1"/>
</dbReference>
<evidence type="ECO:0000259" key="4">
    <source>
        <dbReference type="PROSITE" id="PS50206"/>
    </source>
</evidence>
<dbReference type="InterPro" id="IPR001763">
    <property type="entry name" value="Rhodanese-like_dom"/>
</dbReference>
<reference evidence="6 7" key="1">
    <citation type="submission" date="2016-10" db="EMBL/GenBank/DDBJ databases">
        <authorList>
            <person name="de Groot N.N."/>
        </authorList>
    </citation>
    <scope>NUCLEOTIDE SEQUENCE [LARGE SCALE GENOMIC DNA]</scope>
    <source>
        <strain evidence="6 7">JCM 11308</strain>
    </source>
</reference>
<proteinExistence type="predicted"/>
<sequence>MVELHVVRGDITRFPADAIVNAANSSLLGGGGVDGAIHRAGGPEILADCRRLRASTLPHGLPAGDAVATGAGDLPARWVIHTVGPVYLETEDRSPVLRSAYTRSLAVADELGARTVAFPLISAGVYGWPRADAVHQAVTAVRQARTAVQDVTFVAFSDEVADLLRDELRSGGSAVLVTAEELAAQIDSGGASSGRPPVLLDVRWALGDRHGRRHFETAHLPGAVFVDLETELAAPASAGRGRHPLPDVADLQAAARRWGISAGDPVVVYDDTGNTAAARAWWLLRWAGVADVRLLDGGLAAWTGAGFPVESGPGAPPAAGDVTLSAGHLPTVDIGQAATWSASGVLLDARAGERYRGEAEPVDPRAGHIPGAVSAPTSENLDGSGRFADEEELRRRFADLGVDASTPTAVYCGSGVTAAHQVAALALAGIEAALYPGSWSQWSADPARPSATGPTPAGDSDS</sequence>
<dbReference type="SUPFAM" id="SSF52821">
    <property type="entry name" value="Rhodanese/Cell cycle control phosphatase"/>
    <property type="match status" value="2"/>
</dbReference>
<dbReference type="PROSITE" id="PS51154">
    <property type="entry name" value="MACRO"/>
    <property type="match status" value="1"/>
</dbReference>
<evidence type="ECO:0000313" key="7">
    <source>
        <dbReference type="Proteomes" id="UP000199417"/>
    </source>
</evidence>
<dbReference type="GO" id="GO:0004792">
    <property type="term" value="F:thiosulfate-cyanide sulfurtransferase activity"/>
    <property type="evidence" value="ECO:0007669"/>
    <property type="project" value="InterPro"/>
</dbReference>
<feature type="domain" description="Rhodanese" evidence="4">
    <location>
        <begin position="345"/>
        <end position="451"/>
    </location>
</feature>
<dbReference type="AlphaFoldDB" id="A0A1G7D6R1"/>
<dbReference type="Pfam" id="PF00581">
    <property type="entry name" value="Rhodanese"/>
    <property type="match status" value="2"/>
</dbReference>
<protein>
    <submittedName>
        <fullName evidence="6">3-mercaptopyruvate sulfurtransferase SseA, contains two rhodanese domains</fullName>
    </submittedName>
</protein>
<name>A0A1G7D6R1_9NOCA</name>
<feature type="region of interest" description="Disordered" evidence="3">
    <location>
        <begin position="439"/>
        <end position="462"/>
    </location>
</feature>
<evidence type="ECO:0000259" key="5">
    <source>
        <dbReference type="PROSITE" id="PS51154"/>
    </source>
</evidence>
<evidence type="ECO:0000256" key="1">
    <source>
        <dbReference type="ARBA" id="ARBA00022679"/>
    </source>
</evidence>
<evidence type="ECO:0000256" key="3">
    <source>
        <dbReference type="SAM" id="MobiDB-lite"/>
    </source>
</evidence>
<dbReference type="PANTHER" id="PTHR11364:SF27">
    <property type="entry name" value="SULFURTRANSFERASE"/>
    <property type="match status" value="1"/>
</dbReference>
<evidence type="ECO:0000256" key="2">
    <source>
        <dbReference type="ARBA" id="ARBA00022737"/>
    </source>
</evidence>
<dbReference type="STRING" id="168276.SAMN05444580_11817"/>
<dbReference type="NCBIfam" id="NF001664">
    <property type="entry name" value="PRK00431.1-6"/>
    <property type="match status" value="1"/>
</dbReference>
<dbReference type="Gene3D" id="3.40.250.10">
    <property type="entry name" value="Rhodanese-like domain"/>
    <property type="match status" value="2"/>
</dbReference>
<dbReference type="InterPro" id="IPR002589">
    <property type="entry name" value="Macro_dom"/>
</dbReference>
<dbReference type="Proteomes" id="UP000199417">
    <property type="component" value="Unassembled WGS sequence"/>
</dbReference>
<keyword evidence="1 6" id="KW-0808">Transferase</keyword>
<dbReference type="InterPro" id="IPR045078">
    <property type="entry name" value="TST/MPST-like"/>
</dbReference>
<dbReference type="CDD" id="cd01449">
    <property type="entry name" value="TST_Repeat_2"/>
    <property type="match status" value="1"/>
</dbReference>
<dbReference type="PROSITE" id="PS50206">
    <property type="entry name" value="RHODANESE_3"/>
    <property type="match status" value="2"/>
</dbReference>
<feature type="domain" description="Macro" evidence="5">
    <location>
        <begin position="1"/>
        <end position="172"/>
    </location>
</feature>
<feature type="region of interest" description="Disordered" evidence="3">
    <location>
        <begin position="359"/>
        <end position="384"/>
    </location>
</feature>
<feature type="domain" description="Rhodanese" evidence="4">
    <location>
        <begin position="193"/>
        <end position="311"/>
    </location>
</feature>
<accession>A0A1G7D6R1</accession>
<dbReference type="InterPro" id="IPR001307">
    <property type="entry name" value="Thiosulphate_STrfase_CS"/>
</dbReference>
<dbReference type="SMART" id="SM00506">
    <property type="entry name" value="A1pp"/>
    <property type="match status" value="1"/>
</dbReference>
<dbReference type="Gene3D" id="3.40.220.10">
    <property type="entry name" value="Leucine Aminopeptidase, subunit E, domain 1"/>
    <property type="match status" value="1"/>
</dbReference>
<dbReference type="EMBL" id="FNAB01000018">
    <property type="protein sequence ID" value="SDE46445.1"/>
    <property type="molecule type" value="Genomic_DNA"/>
</dbReference>
<dbReference type="PROSITE" id="PS00380">
    <property type="entry name" value="RHODANESE_1"/>
    <property type="match status" value="1"/>
</dbReference>
<dbReference type="InterPro" id="IPR036873">
    <property type="entry name" value="Rhodanese-like_dom_sf"/>
</dbReference>
<keyword evidence="2" id="KW-0677">Repeat</keyword>
<dbReference type="CDD" id="cd02908">
    <property type="entry name" value="Macro_OAADPr_deacetylase"/>
    <property type="match status" value="1"/>
</dbReference>
<dbReference type="InterPro" id="IPR043472">
    <property type="entry name" value="Macro_dom-like"/>
</dbReference>
<organism evidence="6 7">
    <name type="scientific">Rhodococcus tukisamuensis</name>
    <dbReference type="NCBI Taxonomy" id="168276"/>
    <lineage>
        <taxon>Bacteria</taxon>
        <taxon>Bacillati</taxon>
        <taxon>Actinomycetota</taxon>
        <taxon>Actinomycetes</taxon>
        <taxon>Mycobacteriales</taxon>
        <taxon>Nocardiaceae</taxon>
        <taxon>Rhodococcus</taxon>
    </lineage>
</organism>
<keyword evidence="7" id="KW-1185">Reference proteome</keyword>
<dbReference type="PANTHER" id="PTHR11364">
    <property type="entry name" value="THIOSULFATE SULFERTANSFERASE"/>
    <property type="match status" value="1"/>
</dbReference>
<evidence type="ECO:0000313" key="6">
    <source>
        <dbReference type="EMBL" id="SDE46445.1"/>
    </source>
</evidence>
<dbReference type="SMART" id="SM00450">
    <property type="entry name" value="RHOD"/>
    <property type="match status" value="2"/>
</dbReference>
<dbReference type="SUPFAM" id="SSF52949">
    <property type="entry name" value="Macro domain-like"/>
    <property type="match status" value="1"/>
</dbReference>